<dbReference type="RefSeq" id="WP_190564762.1">
    <property type="nucleotide sequence ID" value="NZ_JACJQU010000027.1"/>
</dbReference>
<keyword evidence="1" id="KW-0157">Chromophore</keyword>
<proteinExistence type="inferred from homology"/>
<protein>
    <submittedName>
        <fullName evidence="3">Orange carotenoid-binding protein</fullName>
    </submittedName>
</protein>
<comment type="caution">
    <text evidence="3">The sequence shown here is derived from an EMBL/GenBank/DDBJ whole genome shotgun (WGS) entry which is preliminary data.</text>
</comment>
<accession>A0A927A3E9</accession>
<keyword evidence="1" id="KW-0472">Membrane</keyword>
<dbReference type="EMBL" id="JACJQU010000027">
    <property type="protein sequence ID" value="MBD2296644.1"/>
    <property type="molecule type" value="Genomic_DNA"/>
</dbReference>
<evidence type="ECO:0000313" key="3">
    <source>
        <dbReference type="EMBL" id="MBD2296644.1"/>
    </source>
</evidence>
<comment type="similarity">
    <text evidence="1">Belongs to the orange carotenoid-binding protein family.</text>
</comment>
<dbReference type="Gene3D" id="1.10.2090.10">
    <property type="entry name" value="Orange carotenoid-binding protein, N-terminal domain"/>
    <property type="match status" value="2"/>
</dbReference>
<name>A0A927A3E9_9NOST</name>
<keyword evidence="1" id="KW-0605">Phycobilisome</keyword>
<keyword evidence="1" id="KW-0793">Thylakoid</keyword>
<evidence type="ECO:0000313" key="4">
    <source>
        <dbReference type="Proteomes" id="UP000662185"/>
    </source>
</evidence>
<dbReference type="Proteomes" id="UP000662185">
    <property type="component" value="Unassembled WGS sequence"/>
</dbReference>
<dbReference type="PROSITE" id="PS51773">
    <property type="entry name" value="OCP_N"/>
    <property type="match status" value="1"/>
</dbReference>
<evidence type="ECO:0000259" key="2">
    <source>
        <dbReference type="PROSITE" id="PS51773"/>
    </source>
</evidence>
<dbReference type="GO" id="GO:0016037">
    <property type="term" value="P:light absorption"/>
    <property type="evidence" value="ECO:0007669"/>
    <property type="project" value="UniProtKB-UniRule"/>
</dbReference>
<gene>
    <name evidence="3" type="ORF">H6G06_24965</name>
</gene>
<dbReference type="InterPro" id="IPR015233">
    <property type="entry name" value="Orange_carotenoid-bd_N"/>
</dbReference>
<reference evidence="4" key="1">
    <citation type="journal article" date="2020" name="ISME J.">
        <title>Comparative genomics reveals insights into cyanobacterial evolution and habitat adaptation.</title>
        <authorList>
            <person name="Chen M.Y."/>
            <person name="Teng W.K."/>
            <person name="Zhao L."/>
            <person name="Hu C.X."/>
            <person name="Zhou Y.K."/>
            <person name="Han B.P."/>
            <person name="Song L.R."/>
            <person name="Shu W.S."/>
        </authorList>
    </citation>
    <scope>NUCLEOTIDE SEQUENCE [LARGE SCALE GENOMIC DNA]</scope>
    <source>
        <strain evidence="4">FACHB-251</strain>
    </source>
</reference>
<keyword evidence="4" id="KW-1185">Reference proteome</keyword>
<dbReference type="InterPro" id="IPR036917">
    <property type="entry name" value="Orange_carotenoid-bd_N_sf"/>
</dbReference>
<dbReference type="GO" id="GO:0031404">
    <property type="term" value="F:chloride ion binding"/>
    <property type="evidence" value="ECO:0007669"/>
    <property type="project" value="InterPro"/>
</dbReference>
<dbReference type="SUPFAM" id="SSF81930">
    <property type="entry name" value="Orange carotenoid protein, N-terminal domain"/>
    <property type="match status" value="2"/>
</dbReference>
<dbReference type="AlphaFoldDB" id="A0A927A3E9"/>
<organism evidence="3 4">
    <name type="scientific">Anabaena sphaerica FACHB-251</name>
    <dbReference type="NCBI Taxonomy" id="2692883"/>
    <lineage>
        <taxon>Bacteria</taxon>
        <taxon>Bacillati</taxon>
        <taxon>Cyanobacteriota</taxon>
        <taxon>Cyanophyceae</taxon>
        <taxon>Nostocales</taxon>
        <taxon>Nostocaceae</taxon>
        <taxon>Anabaena</taxon>
    </lineage>
</organism>
<dbReference type="GO" id="GO:0030089">
    <property type="term" value="C:phycobilisome"/>
    <property type="evidence" value="ECO:0007669"/>
    <property type="project" value="UniProtKB-UniRule"/>
</dbReference>
<evidence type="ECO:0000256" key="1">
    <source>
        <dbReference type="PROSITE-ProRule" id="PRU01109"/>
    </source>
</evidence>
<feature type="domain" description="OCP N-terminal" evidence="2">
    <location>
        <begin position="6"/>
        <end position="169"/>
    </location>
</feature>
<sequence length="169" mass="18555">MTATNVNPIAQAVSTFNRLDVDDQLAVLGLLYADIANQIPANVIDFLPTEKAANLVAQIQQFSPEEQLYALRDILPSTRNDQDEVMLDPHPSKAMVELSRGGTTIPTGEYGSMNTEAKLAFWYLLAERLGTTLIAIPQDYHLSESAIEVGNFLKSLNTNDLVSFMKGVL</sequence>
<keyword evidence="1" id="KW-0042">Antenna complex</keyword>
<dbReference type="Pfam" id="PF09150">
    <property type="entry name" value="Carot_N"/>
    <property type="match status" value="2"/>
</dbReference>